<dbReference type="Gramene" id="RZC74933">
    <property type="protein sequence ID" value="RZC74933"/>
    <property type="gene ID" value="C5167_050413"/>
</dbReference>
<accession>A0A4Y7KNL4</accession>
<evidence type="ECO:0000313" key="2">
    <source>
        <dbReference type="Proteomes" id="UP000316621"/>
    </source>
</evidence>
<reference evidence="1 2" key="1">
    <citation type="journal article" date="2018" name="Science">
        <title>The opium poppy genome and morphinan production.</title>
        <authorList>
            <person name="Guo L."/>
            <person name="Winzer T."/>
            <person name="Yang X."/>
            <person name="Li Y."/>
            <person name="Ning Z."/>
            <person name="He Z."/>
            <person name="Teodor R."/>
            <person name="Lu Y."/>
            <person name="Bowser T.A."/>
            <person name="Graham I.A."/>
            <person name="Ye K."/>
        </authorList>
    </citation>
    <scope>NUCLEOTIDE SEQUENCE [LARGE SCALE GENOMIC DNA]</scope>
    <source>
        <strain evidence="2">cv. HN1</strain>
        <tissue evidence="1">Leaves</tissue>
    </source>
</reference>
<dbReference type="Proteomes" id="UP000316621">
    <property type="component" value="Chromosome 8"/>
</dbReference>
<gene>
    <name evidence="1" type="ORF">C5167_050413</name>
</gene>
<protein>
    <submittedName>
        <fullName evidence="1">Uncharacterized protein</fullName>
    </submittedName>
</protein>
<dbReference type="EMBL" id="CM010722">
    <property type="protein sequence ID" value="RZC74933.1"/>
    <property type="molecule type" value="Genomic_DNA"/>
</dbReference>
<dbReference type="AlphaFoldDB" id="A0A4Y7KNL4"/>
<name>A0A4Y7KNL4_PAPSO</name>
<evidence type="ECO:0000313" key="1">
    <source>
        <dbReference type="EMBL" id="RZC74933.1"/>
    </source>
</evidence>
<proteinExistence type="predicted"/>
<keyword evidence="2" id="KW-1185">Reference proteome</keyword>
<organism evidence="1 2">
    <name type="scientific">Papaver somniferum</name>
    <name type="common">Opium poppy</name>
    <dbReference type="NCBI Taxonomy" id="3469"/>
    <lineage>
        <taxon>Eukaryota</taxon>
        <taxon>Viridiplantae</taxon>
        <taxon>Streptophyta</taxon>
        <taxon>Embryophyta</taxon>
        <taxon>Tracheophyta</taxon>
        <taxon>Spermatophyta</taxon>
        <taxon>Magnoliopsida</taxon>
        <taxon>Ranunculales</taxon>
        <taxon>Papaveraceae</taxon>
        <taxon>Papaveroideae</taxon>
        <taxon>Papaver</taxon>
    </lineage>
</organism>
<sequence>MAIHLCSNGKANKSLFPVVAESKHYGSGEVKIGEGCNFSNHLDSLASKKVQVSSSQRPVFAQKRTVLHRVVATTTASALSDFAEDRLDEWNIPARNIGGPFLVSDNEDGKLMGSLCQFNEPY</sequence>